<keyword evidence="8 13" id="KW-0067">ATP-binding</keyword>
<protein>
    <recommendedName>
        <fullName evidence="3 13">DNA replication and repair protein RecF</fullName>
    </recommendedName>
</protein>
<dbReference type="OrthoDB" id="9803889at2"/>
<dbReference type="SMART" id="SM00382">
    <property type="entry name" value="AAA"/>
    <property type="match status" value="1"/>
</dbReference>
<evidence type="ECO:0000256" key="5">
    <source>
        <dbReference type="ARBA" id="ARBA00022705"/>
    </source>
</evidence>
<name>A0A3P1SEC8_9ACTO</name>
<evidence type="ECO:0000256" key="2">
    <source>
        <dbReference type="ARBA" id="ARBA00008016"/>
    </source>
</evidence>
<sequence length="402" mass="44326">MRVSHLAVDDFRSYKHAVVEFDPGVTVLVGPNGQGKTNLVEALAYLSTFSSHRVSAEAALVRIPSPGEDPVGGAVVRTRLIHGEREHVIELEIVRGKANRARLNRTQTRPRDIVGMVKTVVFAPEDLSLIRGEPGVRRTFLDELTIQRKPLMVQIKADFDKVAKQRAALMKQAQARLRRGHSPDLSTIDIWDENFARLSARITAERAALVREMADPAHRAYDKVADSPKQLSVRLDAAIDSVLLPHNAEGSGVEEHPDLEDVEANTDRLLAALVHLREREMERGVNLVGAHRDDLHLELGGMPVRGYASHGESWSVALALRLAAFEILSEQGEQPILILDDVFAELDARRRTRLAGLVADVDQVLVTAAVVEDVPEGLVGAMIHVRVDEQLGTVVTRENVDE</sequence>
<evidence type="ECO:0000256" key="10">
    <source>
        <dbReference type="ARBA" id="ARBA00023204"/>
    </source>
</evidence>
<proteinExistence type="inferred from homology"/>
<gene>
    <name evidence="13 16" type="primary">recF</name>
    <name evidence="16" type="ORF">EII11_05765</name>
</gene>
<keyword evidence="11 13" id="KW-0742">SOS response</keyword>
<keyword evidence="6 13" id="KW-0547">Nucleotide-binding</keyword>
<dbReference type="InterPro" id="IPR003593">
    <property type="entry name" value="AAA+_ATPase"/>
</dbReference>
<evidence type="ECO:0000256" key="7">
    <source>
        <dbReference type="ARBA" id="ARBA00022763"/>
    </source>
</evidence>
<keyword evidence="5 13" id="KW-0235">DNA replication</keyword>
<dbReference type="Gene3D" id="1.20.1050.90">
    <property type="entry name" value="RecF/RecN/SMC, N-terminal domain"/>
    <property type="match status" value="1"/>
</dbReference>
<dbReference type="PROSITE" id="PS00617">
    <property type="entry name" value="RECF_1"/>
    <property type="match status" value="1"/>
</dbReference>
<evidence type="ECO:0000256" key="13">
    <source>
        <dbReference type="HAMAP-Rule" id="MF_00365"/>
    </source>
</evidence>
<evidence type="ECO:0000313" key="16">
    <source>
        <dbReference type="EMBL" id="RRC95384.1"/>
    </source>
</evidence>
<dbReference type="GO" id="GO:0005524">
    <property type="term" value="F:ATP binding"/>
    <property type="evidence" value="ECO:0007669"/>
    <property type="project" value="UniProtKB-UniRule"/>
</dbReference>
<evidence type="ECO:0000256" key="14">
    <source>
        <dbReference type="RuleBase" id="RU000578"/>
    </source>
</evidence>
<dbReference type="Pfam" id="PF02463">
    <property type="entry name" value="SMC_N"/>
    <property type="match status" value="1"/>
</dbReference>
<feature type="domain" description="AAA+ ATPase" evidence="15">
    <location>
        <begin position="22"/>
        <end position="393"/>
    </location>
</feature>
<evidence type="ECO:0000256" key="4">
    <source>
        <dbReference type="ARBA" id="ARBA00022490"/>
    </source>
</evidence>
<keyword evidence="10 13" id="KW-0234">DNA repair</keyword>
<dbReference type="GO" id="GO:0006260">
    <property type="term" value="P:DNA replication"/>
    <property type="evidence" value="ECO:0007669"/>
    <property type="project" value="UniProtKB-UniRule"/>
</dbReference>
<dbReference type="GO" id="GO:0003697">
    <property type="term" value="F:single-stranded DNA binding"/>
    <property type="evidence" value="ECO:0007669"/>
    <property type="project" value="UniProtKB-UniRule"/>
</dbReference>
<reference evidence="16 17" key="1">
    <citation type="submission" date="2018-11" db="EMBL/GenBank/DDBJ databases">
        <title>Genomes From Bacteria Associated with the Canine Oral Cavity: a Test Case for Automated Genome-Based Taxonomic Assignment.</title>
        <authorList>
            <person name="Coil D.A."/>
            <person name="Jospin G."/>
            <person name="Darling A.E."/>
            <person name="Wallis C."/>
            <person name="Davis I.J."/>
            <person name="Harris S."/>
            <person name="Eisen J.A."/>
            <person name="Holcombe L.J."/>
            <person name="O'Flynn C."/>
        </authorList>
    </citation>
    <scope>NUCLEOTIDE SEQUENCE [LARGE SCALE GENOMIC DNA]</scope>
    <source>
        <strain evidence="16 17">OH770</strain>
    </source>
</reference>
<dbReference type="GO" id="GO:0005737">
    <property type="term" value="C:cytoplasm"/>
    <property type="evidence" value="ECO:0007669"/>
    <property type="project" value="UniProtKB-SubCell"/>
</dbReference>
<evidence type="ECO:0000259" key="15">
    <source>
        <dbReference type="SMART" id="SM00382"/>
    </source>
</evidence>
<dbReference type="Proteomes" id="UP000280444">
    <property type="component" value="Unassembled WGS sequence"/>
</dbReference>
<dbReference type="Gene3D" id="3.40.50.300">
    <property type="entry name" value="P-loop containing nucleotide triphosphate hydrolases"/>
    <property type="match status" value="1"/>
</dbReference>
<dbReference type="PANTHER" id="PTHR32182">
    <property type="entry name" value="DNA REPLICATION AND REPAIR PROTEIN RECF"/>
    <property type="match status" value="1"/>
</dbReference>
<dbReference type="InterPro" id="IPR001238">
    <property type="entry name" value="DNA-binding_RecF"/>
</dbReference>
<dbReference type="RefSeq" id="WP_124869974.1">
    <property type="nucleotide sequence ID" value="NZ_RQZF01000004.1"/>
</dbReference>
<evidence type="ECO:0000256" key="1">
    <source>
        <dbReference type="ARBA" id="ARBA00004496"/>
    </source>
</evidence>
<dbReference type="InterPro" id="IPR018078">
    <property type="entry name" value="DNA-binding_RecF_CS"/>
</dbReference>
<organism evidence="16 17">
    <name type="scientific">Schaalia canis</name>
    <dbReference type="NCBI Taxonomy" id="100469"/>
    <lineage>
        <taxon>Bacteria</taxon>
        <taxon>Bacillati</taxon>
        <taxon>Actinomycetota</taxon>
        <taxon>Actinomycetes</taxon>
        <taxon>Actinomycetales</taxon>
        <taxon>Actinomycetaceae</taxon>
        <taxon>Schaalia</taxon>
    </lineage>
</organism>
<evidence type="ECO:0000256" key="9">
    <source>
        <dbReference type="ARBA" id="ARBA00023125"/>
    </source>
</evidence>
<dbReference type="PANTHER" id="PTHR32182:SF0">
    <property type="entry name" value="DNA REPLICATION AND REPAIR PROTEIN RECF"/>
    <property type="match status" value="1"/>
</dbReference>
<comment type="subcellular location">
    <subcellularLocation>
        <location evidence="1 13 14">Cytoplasm</location>
    </subcellularLocation>
</comment>
<dbReference type="NCBIfam" id="TIGR00611">
    <property type="entry name" value="recf"/>
    <property type="match status" value="1"/>
</dbReference>
<comment type="function">
    <text evidence="12 13 14">The RecF protein is involved in DNA metabolism; it is required for DNA replication and normal SOS inducibility. RecF binds preferentially to single-stranded, linear DNA. It also seems to bind ATP.</text>
</comment>
<dbReference type="AlphaFoldDB" id="A0A3P1SEC8"/>
<dbReference type="SUPFAM" id="SSF52540">
    <property type="entry name" value="P-loop containing nucleoside triphosphate hydrolases"/>
    <property type="match status" value="1"/>
</dbReference>
<dbReference type="GO" id="GO:0000731">
    <property type="term" value="P:DNA synthesis involved in DNA repair"/>
    <property type="evidence" value="ECO:0007669"/>
    <property type="project" value="TreeGrafter"/>
</dbReference>
<evidence type="ECO:0000313" key="17">
    <source>
        <dbReference type="Proteomes" id="UP000280444"/>
    </source>
</evidence>
<dbReference type="GO" id="GO:0006302">
    <property type="term" value="P:double-strand break repair"/>
    <property type="evidence" value="ECO:0007669"/>
    <property type="project" value="TreeGrafter"/>
</dbReference>
<comment type="caution">
    <text evidence="16">The sequence shown here is derived from an EMBL/GenBank/DDBJ whole genome shotgun (WGS) entry which is preliminary data.</text>
</comment>
<evidence type="ECO:0000256" key="3">
    <source>
        <dbReference type="ARBA" id="ARBA00020170"/>
    </source>
</evidence>
<keyword evidence="4 13" id="KW-0963">Cytoplasm</keyword>
<dbReference type="HAMAP" id="MF_00365">
    <property type="entry name" value="RecF"/>
    <property type="match status" value="1"/>
</dbReference>
<evidence type="ECO:0000256" key="6">
    <source>
        <dbReference type="ARBA" id="ARBA00022741"/>
    </source>
</evidence>
<dbReference type="InterPro" id="IPR003395">
    <property type="entry name" value="RecF/RecN/SMC_N"/>
</dbReference>
<accession>A0A3P1SEC8</accession>
<evidence type="ECO:0000256" key="8">
    <source>
        <dbReference type="ARBA" id="ARBA00022840"/>
    </source>
</evidence>
<evidence type="ECO:0000256" key="12">
    <source>
        <dbReference type="ARBA" id="ARBA00025401"/>
    </source>
</evidence>
<keyword evidence="7 13" id="KW-0227">DNA damage</keyword>
<keyword evidence="9 13" id="KW-0238">DNA-binding</keyword>
<comment type="similarity">
    <text evidence="2 13 14">Belongs to the RecF family.</text>
</comment>
<keyword evidence="17" id="KW-1185">Reference proteome</keyword>
<dbReference type="InterPro" id="IPR027417">
    <property type="entry name" value="P-loop_NTPase"/>
</dbReference>
<dbReference type="GO" id="GO:0009432">
    <property type="term" value="P:SOS response"/>
    <property type="evidence" value="ECO:0007669"/>
    <property type="project" value="UniProtKB-UniRule"/>
</dbReference>
<feature type="binding site" evidence="13">
    <location>
        <begin position="30"/>
        <end position="37"/>
    </location>
    <ligand>
        <name>ATP</name>
        <dbReference type="ChEBI" id="CHEBI:30616"/>
    </ligand>
</feature>
<dbReference type="PROSITE" id="PS00618">
    <property type="entry name" value="RECF_2"/>
    <property type="match status" value="1"/>
</dbReference>
<dbReference type="EMBL" id="RQZF01000004">
    <property type="protein sequence ID" value="RRC95384.1"/>
    <property type="molecule type" value="Genomic_DNA"/>
</dbReference>
<evidence type="ECO:0000256" key="11">
    <source>
        <dbReference type="ARBA" id="ARBA00023236"/>
    </source>
</evidence>
<dbReference type="InterPro" id="IPR042174">
    <property type="entry name" value="RecF_2"/>
</dbReference>